<feature type="domain" description="DUF5683" evidence="1">
    <location>
        <begin position="71"/>
        <end position="233"/>
    </location>
</feature>
<dbReference type="AlphaFoldDB" id="A0A399T562"/>
<dbReference type="EMBL" id="QWGR01000003">
    <property type="protein sequence ID" value="RIJ49367.1"/>
    <property type="molecule type" value="Genomic_DNA"/>
</dbReference>
<proteinExistence type="predicted"/>
<evidence type="ECO:0000259" key="1">
    <source>
        <dbReference type="Pfam" id="PF18935"/>
    </source>
</evidence>
<organism evidence="2 3">
    <name type="scientific">Maribellus luteus</name>
    <dbReference type="NCBI Taxonomy" id="2305463"/>
    <lineage>
        <taxon>Bacteria</taxon>
        <taxon>Pseudomonadati</taxon>
        <taxon>Bacteroidota</taxon>
        <taxon>Bacteroidia</taxon>
        <taxon>Marinilabiliales</taxon>
        <taxon>Prolixibacteraceae</taxon>
        <taxon>Maribellus</taxon>
    </lineage>
</organism>
<dbReference type="InterPro" id="IPR043738">
    <property type="entry name" value="DUF5683"/>
</dbReference>
<keyword evidence="3" id="KW-1185">Reference proteome</keyword>
<evidence type="ECO:0000313" key="3">
    <source>
        <dbReference type="Proteomes" id="UP000265926"/>
    </source>
</evidence>
<gene>
    <name evidence="2" type="ORF">D1614_07435</name>
</gene>
<evidence type="ECO:0000313" key="2">
    <source>
        <dbReference type="EMBL" id="RIJ49367.1"/>
    </source>
</evidence>
<protein>
    <recommendedName>
        <fullName evidence="1">DUF5683 domain-containing protein</fullName>
    </recommendedName>
</protein>
<sequence>MKIKNKAKRVFHNLSYFLFLRKINRVNAGSLISKIVVVVTLVFLGFGAAAQKLEVDSTRVMHIDEEKAEVKHSPTKATIYSAILPGLGQAYNKKYWKIPLVYAGLGTIGYFVHWNNDNYKVMKLAYRDFTDTDPNTNSYLDLNGAQYYDLENSETDKANFKTNLTRQQDYYRRNRDLLIISFVGFYGLNIIDASVDAHFFDFDISEDLTMNWQPTMSSFNNVPLYGVNLSFTF</sequence>
<dbReference type="Pfam" id="PF18935">
    <property type="entry name" value="DUF5683"/>
    <property type="match status" value="1"/>
</dbReference>
<accession>A0A399T562</accession>
<comment type="caution">
    <text evidence="2">The sequence shown here is derived from an EMBL/GenBank/DDBJ whole genome shotgun (WGS) entry which is preliminary data.</text>
</comment>
<name>A0A399T562_9BACT</name>
<reference evidence="2 3" key="1">
    <citation type="submission" date="2018-08" db="EMBL/GenBank/DDBJ databases">
        <title>Pallidiluteibacterium maritimus gen. nov., sp. nov., isolated from coastal sediment.</title>
        <authorList>
            <person name="Zhou L.Y."/>
        </authorList>
    </citation>
    <scope>NUCLEOTIDE SEQUENCE [LARGE SCALE GENOMIC DNA]</scope>
    <source>
        <strain evidence="2 3">XSD2</strain>
    </source>
</reference>
<dbReference type="Proteomes" id="UP000265926">
    <property type="component" value="Unassembled WGS sequence"/>
</dbReference>